<protein>
    <submittedName>
        <fullName evidence="1">Uncharacterized protein</fullName>
    </submittedName>
</protein>
<sequence>MLRLIVSRDPRTLFVSGSDLRDAMALRTASQICKTAANVARTVSRVETETRATPFNIPADWPRVRSHRFPGNDIVKVSVADQAHFLCSIIKESTSSGWQVGAAVGDFYESVKIVKQEVVVAGRQTRRLG</sequence>
<evidence type="ECO:0000313" key="1">
    <source>
        <dbReference type="EMBL" id="KAK9887110.1"/>
    </source>
</evidence>
<keyword evidence="2" id="KW-1185">Reference proteome</keyword>
<gene>
    <name evidence="1" type="ORF">WA026_020557</name>
</gene>
<reference evidence="1 2" key="1">
    <citation type="submission" date="2023-03" db="EMBL/GenBank/DDBJ databases">
        <title>Genome insight into feeding habits of ladybird beetles.</title>
        <authorList>
            <person name="Li H.-S."/>
            <person name="Huang Y.-H."/>
            <person name="Pang H."/>
        </authorList>
    </citation>
    <scope>NUCLEOTIDE SEQUENCE [LARGE SCALE GENOMIC DNA]</scope>
    <source>
        <strain evidence="1">SYSU_2023b</strain>
        <tissue evidence="1">Whole body</tissue>
    </source>
</reference>
<dbReference type="EMBL" id="JARQZJ010000105">
    <property type="protein sequence ID" value="KAK9887110.1"/>
    <property type="molecule type" value="Genomic_DNA"/>
</dbReference>
<name>A0AAW1UXC4_9CUCU</name>
<organism evidence="1 2">
    <name type="scientific">Henosepilachna vigintioctopunctata</name>
    <dbReference type="NCBI Taxonomy" id="420089"/>
    <lineage>
        <taxon>Eukaryota</taxon>
        <taxon>Metazoa</taxon>
        <taxon>Ecdysozoa</taxon>
        <taxon>Arthropoda</taxon>
        <taxon>Hexapoda</taxon>
        <taxon>Insecta</taxon>
        <taxon>Pterygota</taxon>
        <taxon>Neoptera</taxon>
        <taxon>Endopterygota</taxon>
        <taxon>Coleoptera</taxon>
        <taxon>Polyphaga</taxon>
        <taxon>Cucujiformia</taxon>
        <taxon>Coccinelloidea</taxon>
        <taxon>Coccinellidae</taxon>
        <taxon>Epilachninae</taxon>
        <taxon>Epilachnini</taxon>
        <taxon>Henosepilachna</taxon>
    </lineage>
</organism>
<comment type="caution">
    <text evidence="1">The sequence shown here is derived from an EMBL/GenBank/DDBJ whole genome shotgun (WGS) entry which is preliminary data.</text>
</comment>
<accession>A0AAW1UXC4</accession>
<dbReference type="Proteomes" id="UP001431783">
    <property type="component" value="Unassembled WGS sequence"/>
</dbReference>
<dbReference type="AlphaFoldDB" id="A0AAW1UXC4"/>
<evidence type="ECO:0000313" key="2">
    <source>
        <dbReference type="Proteomes" id="UP001431783"/>
    </source>
</evidence>
<proteinExistence type="predicted"/>